<protein>
    <submittedName>
        <fullName evidence="1">Uncharacterized protein</fullName>
    </submittedName>
</protein>
<reference evidence="1 2" key="1">
    <citation type="submission" date="2021-07" db="EMBL/GenBank/DDBJ databases">
        <title>The Aristolochia fimbriata genome: insights into angiosperm evolution, floral development and chemical biosynthesis.</title>
        <authorList>
            <person name="Jiao Y."/>
        </authorList>
    </citation>
    <scope>NUCLEOTIDE SEQUENCE [LARGE SCALE GENOMIC DNA]</scope>
    <source>
        <strain evidence="1">IBCAS-2021</strain>
        <tissue evidence="1">Leaf</tissue>
    </source>
</reference>
<evidence type="ECO:0000313" key="2">
    <source>
        <dbReference type="Proteomes" id="UP000825729"/>
    </source>
</evidence>
<dbReference type="Proteomes" id="UP000825729">
    <property type="component" value="Unassembled WGS sequence"/>
</dbReference>
<sequence length="92" mass="10480">MGDVEGNPIILLLRAYMYEEVGVWEEMKRFFLYSLLPGINLYEMFRVSLPQSWTCHCIGNVLAESDNCREVILGHWSDSASSLPGAKCEFTT</sequence>
<proteinExistence type="predicted"/>
<dbReference type="AlphaFoldDB" id="A0AAV7EE23"/>
<keyword evidence="2" id="KW-1185">Reference proteome</keyword>
<comment type="caution">
    <text evidence="1">The sequence shown here is derived from an EMBL/GenBank/DDBJ whole genome shotgun (WGS) entry which is preliminary data.</text>
</comment>
<gene>
    <name evidence="1" type="ORF">H6P81_012139</name>
</gene>
<name>A0AAV7EE23_ARIFI</name>
<evidence type="ECO:0000313" key="1">
    <source>
        <dbReference type="EMBL" id="KAG9446011.1"/>
    </source>
</evidence>
<dbReference type="EMBL" id="JAINDJ010000005">
    <property type="protein sequence ID" value="KAG9446011.1"/>
    <property type="molecule type" value="Genomic_DNA"/>
</dbReference>
<organism evidence="1 2">
    <name type="scientific">Aristolochia fimbriata</name>
    <name type="common">White veined hardy Dutchman's pipe vine</name>
    <dbReference type="NCBI Taxonomy" id="158543"/>
    <lineage>
        <taxon>Eukaryota</taxon>
        <taxon>Viridiplantae</taxon>
        <taxon>Streptophyta</taxon>
        <taxon>Embryophyta</taxon>
        <taxon>Tracheophyta</taxon>
        <taxon>Spermatophyta</taxon>
        <taxon>Magnoliopsida</taxon>
        <taxon>Magnoliidae</taxon>
        <taxon>Piperales</taxon>
        <taxon>Aristolochiaceae</taxon>
        <taxon>Aristolochia</taxon>
    </lineage>
</organism>
<accession>A0AAV7EE23</accession>